<reference evidence="2 3" key="1">
    <citation type="submission" date="2021-06" db="EMBL/GenBank/DDBJ databases">
        <title>Caerostris extrusa draft genome.</title>
        <authorList>
            <person name="Kono N."/>
            <person name="Arakawa K."/>
        </authorList>
    </citation>
    <scope>NUCLEOTIDE SEQUENCE [LARGE SCALE GENOMIC DNA]</scope>
</reference>
<sequence length="94" mass="10479">MITQFDVERLDVPCRKSTMDCESGKNSVRDTMQTDSSRSYPKTHENEISLLSTLHSPPGAFCKSPFPFLEHPSPYIGRAGVISMEPFSDKQPGT</sequence>
<comment type="caution">
    <text evidence="2">The sequence shown here is derived from an EMBL/GenBank/DDBJ whole genome shotgun (WGS) entry which is preliminary data.</text>
</comment>
<feature type="compositionally biased region" description="Polar residues" evidence="1">
    <location>
        <begin position="24"/>
        <end position="40"/>
    </location>
</feature>
<keyword evidence="3" id="KW-1185">Reference proteome</keyword>
<evidence type="ECO:0000313" key="2">
    <source>
        <dbReference type="EMBL" id="GIY03287.1"/>
    </source>
</evidence>
<organism evidence="2 3">
    <name type="scientific">Caerostris extrusa</name>
    <name type="common">Bark spider</name>
    <name type="synonym">Caerostris bankana</name>
    <dbReference type="NCBI Taxonomy" id="172846"/>
    <lineage>
        <taxon>Eukaryota</taxon>
        <taxon>Metazoa</taxon>
        <taxon>Ecdysozoa</taxon>
        <taxon>Arthropoda</taxon>
        <taxon>Chelicerata</taxon>
        <taxon>Arachnida</taxon>
        <taxon>Araneae</taxon>
        <taxon>Araneomorphae</taxon>
        <taxon>Entelegynae</taxon>
        <taxon>Araneoidea</taxon>
        <taxon>Araneidae</taxon>
        <taxon>Caerostris</taxon>
    </lineage>
</organism>
<gene>
    <name evidence="2" type="ORF">CEXT_397421</name>
</gene>
<feature type="region of interest" description="Disordered" evidence="1">
    <location>
        <begin position="18"/>
        <end position="43"/>
    </location>
</feature>
<dbReference type="AlphaFoldDB" id="A0AAV4Q525"/>
<evidence type="ECO:0000313" key="3">
    <source>
        <dbReference type="Proteomes" id="UP001054945"/>
    </source>
</evidence>
<protein>
    <submittedName>
        <fullName evidence="2">Uncharacterized protein</fullName>
    </submittedName>
</protein>
<accession>A0AAV4Q525</accession>
<evidence type="ECO:0000256" key="1">
    <source>
        <dbReference type="SAM" id="MobiDB-lite"/>
    </source>
</evidence>
<name>A0AAV4Q525_CAEEX</name>
<dbReference type="Proteomes" id="UP001054945">
    <property type="component" value="Unassembled WGS sequence"/>
</dbReference>
<proteinExistence type="predicted"/>
<dbReference type="EMBL" id="BPLR01005560">
    <property type="protein sequence ID" value="GIY03287.1"/>
    <property type="molecule type" value="Genomic_DNA"/>
</dbReference>